<dbReference type="Gene3D" id="1.25.40.840">
    <property type="entry name" value="CCR4-NOT transcription complex subunit 1 TTP binding domain"/>
    <property type="match status" value="1"/>
</dbReference>
<dbReference type="Pfam" id="PF16417">
    <property type="entry name" value="CNOT1_TTP_bind"/>
    <property type="match status" value="1"/>
</dbReference>
<feature type="region of interest" description="Disordered" evidence="6">
    <location>
        <begin position="209"/>
        <end position="230"/>
    </location>
</feature>
<evidence type="ECO:0000259" key="7">
    <source>
        <dbReference type="Pfam" id="PF04054"/>
    </source>
</evidence>
<dbReference type="InterPro" id="IPR007196">
    <property type="entry name" value="CCR4-Not_Not1_C"/>
</dbReference>
<dbReference type="InterPro" id="IPR024557">
    <property type="entry name" value="CNOT1_dom_4"/>
</dbReference>
<feature type="domain" description="CCR4-Not complex component Not1 C-terminal" evidence="7">
    <location>
        <begin position="1588"/>
        <end position="1778"/>
    </location>
</feature>
<evidence type="ECO:0000256" key="3">
    <source>
        <dbReference type="ARBA" id="ARBA00023015"/>
    </source>
</evidence>
<evidence type="ECO:0000256" key="1">
    <source>
        <dbReference type="ARBA" id="ARBA00004123"/>
    </source>
</evidence>
<dbReference type="Pfam" id="PF16415">
    <property type="entry name" value="CNOT1_CAF1_bind"/>
    <property type="match status" value="1"/>
</dbReference>
<feature type="compositionally biased region" description="Polar residues" evidence="6">
    <location>
        <begin position="507"/>
        <end position="524"/>
    </location>
</feature>
<evidence type="ECO:0000259" key="8">
    <source>
        <dbReference type="Pfam" id="PF12842"/>
    </source>
</evidence>
<feature type="compositionally biased region" description="Low complexity" evidence="6">
    <location>
        <begin position="209"/>
        <end position="226"/>
    </location>
</feature>
<proteinExistence type="predicted"/>
<dbReference type="Proteomes" id="UP000244811">
    <property type="component" value="Chromosome 1"/>
</dbReference>
<feature type="compositionally biased region" description="Basic and acidic residues" evidence="6">
    <location>
        <begin position="1505"/>
        <end position="1525"/>
    </location>
</feature>
<protein>
    <recommendedName>
        <fullName evidence="13">CCR4-NOT transcription complex subunit 1</fullName>
    </recommendedName>
</protein>
<dbReference type="InterPro" id="IPR032193">
    <property type="entry name" value="CNOT1_TTP_bind"/>
</dbReference>
<dbReference type="GO" id="GO:0060090">
    <property type="term" value="F:molecular adaptor activity"/>
    <property type="evidence" value="ECO:0007669"/>
    <property type="project" value="TreeGrafter"/>
</dbReference>
<evidence type="ECO:0000256" key="4">
    <source>
        <dbReference type="ARBA" id="ARBA00023163"/>
    </source>
</evidence>
<evidence type="ECO:0000256" key="5">
    <source>
        <dbReference type="ARBA" id="ARBA00023242"/>
    </source>
</evidence>
<evidence type="ECO:0000259" key="9">
    <source>
        <dbReference type="Pfam" id="PF16415"/>
    </source>
</evidence>
<feature type="region of interest" description="Disordered" evidence="6">
    <location>
        <begin position="466"/>
        <end position="527"/>
    </location>
</feature>
<evidence type="ECO:0008006" key="13">
    <source>
        <dbReference type="Google" id="ProtNLM"/>
    </source>
</evidence>
<feature type="domain" description="CCR4-NOT transcription complex subunit 1" evidence="8">
    <location>
        <begin position="642"/>
        <end position="779"/>
    </location>
</feature>
<dbReference type="PANTHER" id="PTHR13162">
    <property type="entry name" value="CCR4-NOT TRANSCRIPTION COMPLEX"/>
    <property type="match status" value="1"/>
</dbReference>
<keyword evidence="5" id="KW-0539">Nucleus</keyword>
<dbReference type="GO" id="GO:0030015">
    <property type="term" value="C:CCR4-NOT core complex"/>
    <property type="evidence" value="ECO:0007669"/>
    <property type="project" value="InterPro"/>
</dbReference>
<keyword evidence="3" id="KW-0805">Transcription regulation</keyword>
<reference evidence="11" key="1">
    <citation type="submission" date="2022-07" db="EMBL/GenBank/DDBJ databases">
        <title>Evaluation of T. orientalis genome assembly methods using nanopore sequencing and analysis of variation between genomes.</title>
        <authorList>
            <person name="Yam J."/>
            <person name="Micallef M.L."/>
            <person name="Liu M."/>
            <person name="Djordjevic S.P."/>
            <person name="Bogema D.R."/>
            <person name="Jenkins C."/>
        </authorList>
    </citation>
    <scope>NUCLEOTIDE SEQUENCE</scope>
    <source>
        <strain evidence="11">Goon Nure</strain>
    </source>
</reference>
<dbReference type="Gene3D" id="1.25.40.800">
    <property type="match status" value="1"/>
</dbReference>
<dbReference type="GO" id="GO:0000932">
    <property type="term" value="C:P-body"/>
    <property type="evidence" value="ECO:0007669"/>
    <property type="project" value="TreeGrafter"/>
</dbReference>
<organism evidence="11 12">
    <name type="scientific">Theileria orientalis</name>
    <dbReference type="NCBI Taxonomy" id="68886"/>
    <lineage>
        <taxon>Eukaryota</taxon>
        <taxon>Sar</taxon>
        <taxon>Alveolata</taxon>
        <taxon>Apicomplexa</taxon>
        <taxon>Aconoidasida</taxon>
        <taxon>Piroplasmida</taxon>
        <taxon>Theileriidae</taxon>
        <taxon>Theileria</taxon>
    </lineage>
</organism>
<feature type="compositionally biased region" description="Polar residues" evidence="6">
    <location>
        <begin position="829"/>
        <end position="849"/>
    </location>
</feature>
<evidence type="ECO:0000256" key="6">
    <source>
        <dbReference type="SAM" id="MobiDB-lite"/>
    </source>
</evidence>
<name>A0A976MCU2_THEOR</name>
<dbReference type="Gene3D" id="1.25.40.790">
    <property type="match status" value="1"/>
</dbReference>
<keyword evidence="2" id="KW-0678">Repressor</keyword>
<dbReference type="Pfam" id="PF12842">
    <property type="entry name" value="DUF3819"/>
    <property type="match status" value="1"/>
</dbReference>
<gene>
    <name evidence="11" type="ORF">MACK_000873</name>
</gene>
<dbReference type="PANTHER" id="PTHR13162:SF8">
    <property type="entry name" value="CCR4-NOT TRANSCRIPTION COMPLEX SUBUNIT 1"/>
    <property type="match status" value="1"/>
</dbReference>
<dbReference type="InterPro" id="IPR032191">
    <property type="entry name" value="CNOT1_CAF1_bind"/>
</dbReference>
<evidence type="ECO:0000313" key="12">
    <source>
        <dbReference type="Proteomes" id="UP000244811"/>
    </source>
</evidence>
<dbReference type="InterPro" id="IPR040398">
    <property type="entry name" value="Not1"/>
</dbReference>
<dbReference type="GO" id="GO:0017148">
    <property type="term" value="P:negative regulation of translation"/>
    <property type="evidence" value="ECO:0007669"/>
    <property type="project" value="InterPro"/>
</dbReference>
<dbReference type="InterPro" id="IPR038535">
    <property type="entry name" value="CNOT1_TTP_bind_sf"/>
</dbReference>
<comment type="subcellular location">
    <subcellularLocation>
        <location evidence="1">Nucleus</location>
    </subcellularLocation>
</comment>
<evidence type="ECO:0000259" key="10">
    <source>
        <dbReference type="Pfam" id="PF16417"/>
    </source>
</evidence>
<accession>A0A976MCU2</accession>
<feature type="compositionally biased region" description="Polar residues" evidence="6">
    <location>
        <begin position="1307"/>
        <end position="1329"/>
    </location>
</feature>
<feature type="compositionally biased region" description="Low complexity" evidence="6">
    <location>
        <begin position="1330"/>
        <end position="1339"/>
    </location>
</feature>
<feature type="region of interest" description="Disordered" evidence="6">
    <location>
        <begin position="1497"/>
        <end position="1525"/>
    </location>
</feature>
<dbReference type="Gene3D" id="1.25.40.180">
    <property type="match status" value="1"/>
</dbReference>
<feature type="domain" description="CCR4-NOT transcription complex subunit 1 CAF1-binding" evidence="9">
    <location>
        <begin position="251"/>
        <end position="465"/>
    </location>
</feature>
<sequence>MENTSGVNPDPDPLIGQVDFDNWADFTNEEDVVNKYFYKLYVSQISTDQMIEVMKHLGSCPKDSRNQSVYNTMLKILFNECRFFPKYPLQELSITAELFGKMIKHGLLLSNGPLLLLATRCILEALKRGKTSKMFQFGTIALSQFENSIASYPWFSNSLLSIPDVKETFPQLYKTCEKLQTIMTDNMKNSTYIDQSKGIVIGHAEETAQLPGQQSSKSSPQPQQPQGYSMDVRSSVGEWELIMGDVDVDVKVPPDSLVDHVYSIFNNMCPDDVEKKAREVSSLLGKDYTSWLLLYIIRTRASKEHNLHDVFANFIEHMNYPKLFDLAIQITYLCINSCLKNVEQFKDVLAYRTLLKNLGSWLGRITLHRNVPIIHRHLDVKAVLTKGYENGYLVAVLPFICKTIENIKSSKIFKPPNPWTTAMLSFLMEIRNLQNLKTNLVFEVEVLFRHLNLEMAEYSNKTNLLAGKTHPKGSPDFDMPNSGPNLVASASSSSSNSVAGSNLGAVKSQSSTNHLHSGSQTTSSLDRERLNQLLSKVIREGTLTTSSGTTSSSQQTNMACNVSSMVTPAANSLGGSMGSNVLLGVNSVPPAAAASNLNLPNTTNFAHNQINMSMTRFIDNMIHNLHNSVVISQSIALFEIQPQFRALVPVAIERAVRHVLSVVCDHSLSLARLCTKVLIAKDFANEDDDNVTRAATRMMFESLSTNLVAATCKEPLRLAFHESLRSSLQTHRTQDCNDQVLVEQLVQILSQDNLGVCVSVVEKITQEYAVRESDLLFMEILKTIHREPKMPPNFLPTLLSSWNSRNKNQQALTTYKTILNVGQTKGMGTPQSKVMQSHSPASMPQQLPQNAVPSPQIQPQAVPQQQMPGQVVMGVPTMNSPANKMAPPVTPNATVSNGLYSILSVFEEYLGELREPLRDISMFPPPFYNIGLEPGKAAHVFSTQSLRILYSLPHDHEVFSCIIKCLNLVETSGCRELASLAIAKCLLMFISEGPGLHSGLNLEVILCILDWLNNINPAVKQMLANILFSLPLDQNNNLFNIMVVAGLLRYRLLEWPDLTHYFVLAMERGKNLYAIEMAIVVTAIALIDQKSAPPSVAATLLRELSALNCGTEQCKTHPGVLIEDAKSKLLKDIVEAQNDPKPKPTVMVLTSILKQNMSTKVGLQHFKDGASTSAVSQQVSELQELLTLNQESRADEQMDGLGGARRVPLPCSVNESQRFLFGVLFGQWIECSRNVEGDALLFAWRQFFQKFNLQAFFKMEGGTDSFFASCLYTIIHFEKSSKLFTLAKNPNALSNINTQTMGSETTSGLMSMNGAQGSESNSSTPSDARSNGSASSVGSMGSSITLYECFEGLCKMVDVMLRLVGGVGEIPPCSALQKLLSCLSSIIVHEGHYFRSYNIWLSLMVYFDRFDESNYVFSKLTFLYALEYVNPTRVPGFSFFFLRLLVHPSLLTGSLKATKCWSVLARIFNLLSIYTTEINSYSTSDEEFSGAAGAAAAGAQPKQPLPREEGKQDFGKDQREESDFDGERSVNYVEYFTCVYFNSIEYVATLCPEFVSINYLNFFGTFAIERLASSVGSDTTLGPSLGIKGVDLLPEMKVAPKVSNSWANYISRNRTSILVSKVLNTLAKYGTSSLPTSQELETLRIILTEESNSNPAQAVMTFNSLTMEIVTNNPNSPPELLESNARLFLFLWLIKSLPLKAKYLLVCSIARHLRGPNAHTFFFACLAVTMFEECKNDPETTQVILRVLLESFIAPGQCPWGVSLVVVELFRNPRFQLTPNYSPQTNALIDSITYTINNIVV</sequence>
<evidence type="ECO:0000256" key="2">
    <source>
        <dbReference type="ARBA" id="ARBA00022491"/>
    </source>
</evidence>
<keyword evidence="4" id="KW-0804">Transcription</keyword>
<evidence type="ECO:0000313" key="11">
    <source>
        <dbReference type="EMBL" id="UKK00799.2"/>
    </source>
</evidence>
<dbReference type="GO" id="GO:0005634">
    <property type="term" value="C:nucleus"/>
    <property type="evidence" value="ECO:0007669"/>
    <property type="project" value="UniProtKB-SubCell"/>
</dbReference>
<dbReference type="GO" id="GO:0000288">
    <property type="term" value="P:nuclear-transcribed mRNA catabolic process, deadenylation-dependent decay"/>
    <property type="evidence" value="ECO:0007669"/>
    <property type="project" value="TreeGrafter"/>
</dbReference>
<feature type="region of interest" description="Disordered" evidence="6">
    <location>
        <begin position="1307"/>
        <end position="1339"/>
    </location>
</feature>
<feature type="region of interest" description="Disordered" evidence="6">
    <location>
        <begin position="826"/>
        <end position="856"/>
    </location>
</feature>
<feature type="domain" description="CCR4-NOT transcription complex subunit 1 TTP binding" evidence="10">
    <location>
        <begin position="30"/>
        <end position="180"/>
    </location>
</feature>
<dbReference type="Pfam" id="PF04054">
    <property type="entry name" value="Not1"/>
    <property type="match status" value="1"/>
</dbReference>
<dbReference type="EMBL" id="CP056069">
    <property type="protein sequence ID" value="UKK00799.2"/>
    <property type="molecule type" value="Genomic_DNA"/>
</dbReference>
<feature type="compositionally biased region" description="Low complexity" evidence="6">
    <location>
        <begin position="486"/>
        <end position="505"/>
    </location>
</feature>